<name>A0A1D2M6W6_ORCCI</name>
<proteinExistence type="inferred from homology"/>
<dbReference type="GO" id="GO:0016491">
    <property type="term" value="F:oxidoreductase activity"/>
    <property type="evidence" value="ECO:0007669"/>
    <property type="project" value="TreeGrafter"/>
</dbReference>
<dbReference type="GO" id="GO:0050660">
    <property type="term" value="F:flavin adenine dinucleotide binding"/>
    <property type="evidence" value="ECO:0007669"/>
    <property type="project" value="InterPro"/>
</dbReference>
<dbReference type="AlphaFoldDB" id="A0A1D2M6W6"/>
<evidence type="ECO:0000313" key="3">
    <source>
        <dbReference type="Proteomes" id="UP000094527"/>
    </source>
</evidence>
<organism evidence="2 3">
    <name type="scientific">Orchesella cincta</name>
    <name type="common">Springtail</name>
    <name type="synonym">Podura cincta</name>
    <dbReference type="NCBI Taxonomy" id="48709"/>
    <lineage>
        <taxon>Eukaryota</taxon>
        <taxon>Metazoa</taxon>
        <taxon>Ecdysozoa</taxon>
        <taxon>Arthropoda</taxon>
        <taxon>Hexapoda</taxon>
        <taxon>Collembola</taxon>
        <taxon>Entomobryomorpha</taxon>
        <taxon>Entomobryoidea</taxon>
        <taxon>Orchesellidae</taxon>
        <taxon>Orchesellinae</taxon>
        <taxon>Orchesella</taxon>
    </lineage>
</organism>
<sequence>MGCAASPLAPSTAGCNCCRSSTGPCNELMGHLDMANDAASNSELLTLDPKCRFTSFDYIVVGAGGSGMVVATRIANASSSIRVLLLEAGGEPSVLNDIPAMDGFLHNQLANTWIYNQTA</sequence>
<dbReference type="PANTHER" id="PTHR11552">
    <property type="entry name" value="GLUCOSE-METHANOL-CHOLINE GMC OXIDOREDUCTASE"/>
    <property type="match status" value="1"/>
</dbReference>
<evidence type="ECO:0000256" key="1">
    <source>
        <dbReference type="ARBA" id="ARBA00010790"/>
    </source>
</evidence>
<dbReference type="EMBL" id="LJIJ01003335">
    <property type="protein sequence ID" value="ODM88664.1"/>
    <property type="molecule type" value="Genomic_DNA"/>
</dbReference>
<evidence type="ECO:0000313" key="2">
    <source>
        <dbReference type="EMBL" id="ODM88664.1"/>
    </source>
</evidence>
<dbReference type="Gene3D" id="3.50.50.60">
    <property type="entry name" value="FAD/NAD(P)-binding domain"/>
    <property type="match status" value="1"/>
</dbReference>
<dbReference type="Proteomes" id="UP000094527">
    <property type="component" value="Unassembled WGS sequence"/>
</dbReference>
<dbReference type="Pfam" id="PF13450">
    <property type="entry name" value="NAD_binding_8"/>
    <property type="match status" value="1"/>
</dbReference>
<reference evidence="2 3" key="1">
    <citation type="journal article" date="2016" name="Genome Biol. Evol.">
        <title>Gene Family Evolution Reflects Adaptation to Soil Environmental Stressors in the Genome of the Collembolan Orchesella cincta.</title>
        <authorList>
            <person name="Faddeeva-Vakhrusheva A."/>
            <person name="Derks M.F."/>
            <person name="Anvar S.Y."/>
            <person name="Agamennone V."/>
            <person name="Suring W."/>
            <person name="Smit S."/>
            <person name="van Straalen N.M."/>
            <person name="Roelofs D."/>
        </authorList>
    </citation>
    <scope>NUCLEOTIDE SEQUENCE [LARGE SCALE GENOMIC DNA]</scope>
    <source>
        <tissue evidence="2">Mixed pool</tissue>
    </source>
</reference>
<keyword evidence="3" id="KW-1185">Reference proteome</keyword>
<dbReference type="SUPFAM" id="SSF51905">
    <property type="entry name" value="FAD/NAD(P)-binding domain"/>
    <property type="match status" value="1"/>
</dbReference>
<comment type="similarity">
    <text evidence="1">Belongs to the GMC oxidoreductase family.</text>
</comment>
<dbReference type="InterPro" id="IPR012132">
    <property type="entry name" value="GMC_OxRdtase"/>
</dbReference>
<dbReference type="InterPro" id="IPR036188">
    <property type="entry name" value="FAD/NAD-bd_sf"/>
</dbReference>
<dbReference type="PANTHER" id="PTHR11552:SF147">
    <property type="entry name" value="CHOLINE DEHYDROGENASE, MITOCHONDRIAL"/>
    <property type="match status" value="1"/>
</dbReference>
<comment type="caution">
    <text evidence="2">The sequence shown here is derived from an EMBL/GenBank/DDBJ whole genome shotgun (WGS) entry which is preliminary data.</text>
</comment>
<dbReference type="STRING" id="48709.A0A1D2M6W6"/>
<accession>A0A1D2M6W6</accession>
<gene>
    <name evidence="2" type="ORF">Ocin01_18019</name>
</gene>
<protein>
    <submittedName>
        <fullName evidence="2">Oxygen-dependent choline dehydrogenase</fullName>
    </submittedName>
</protein>